<dbReference type="EMBL" id="SIRE01000003">
    <property type="protein sequence ID" value="TBL81136.1"/>
    <property type="molecule type" value="Genomic_DNA"/>
</dbReference>
<keyword evidence="3" id="KW-1185">Reference proteome</keyword>
<dbReference type="NCBIfam" id="NF002696">
    <property type="entry name" value="PRK02487.1-5"/>
    <property type="match status" value="1"/>
</dbReference>
<dbReference type="PIRSF" id="PIRSF008757">
    <property type="entry name" value="UCP008757"/>
    <property type="match status" value="1"/>
</dbReference>
<name>A0A4Q9DXK3_9BACL</name>
<dbReference type="AlphaFoldDB" id="A0A4Q9DXK3"/>
<dbReference type="SUPFAM" id="SSF143744">
    <property type="entry name" value="GlcG-like"/>
    <property type="match status" value="1"/>
</dbReference>
<dbReference type="OrthoDB" id="9815315at2"/>
<organism evidence="2 3">
    <name type="scientific">Paenibacillus thalictri</name>
    <dbReference type="NCBI Taxonomy" id="2527873"/>
    <lineage>
        <taxon>Bacteria</taxon>
        <taxon>Bacillati</taxon>
        <taxon>Bacillota</taxon>
        <taxon>Bacilli</taxon>
        <taxon>Bacillales</taxon>
        <taxon>Paenibacillaceae</taxon>
        <taxon>Paenibacillus</taxon>
    </lineage>
</organism>
<dbReference type="InterPro" id="IPR038084">
    <property type="entry name" value="PduO/GlcC-like_sf"/>
</dbReference>
<evidence type="ECO:0000313" key="3">
    <source>
        <dbReference type="Proteomes" id="UP000293142"/>
    </source>
</evidence>
<dbReference type="PANTHER" id="PTHR28255:SF1">
    <property type="entry name" value="UPF0303 PROTEIN YBR137W"/>
    <property type="match status" value="1"/>
</dbReference>
<evidence type="ECO:0000313" key="2">
    <source>
        <dbReference type="EMBL" id="TBL81136.1"/>
    </source>
</evidence>
<reference evidence="2 3" key="1">
    <citation type="submission" date="2019-02" db="EMBL/GenBank/DDBJ databases">
        <title>Paenibacillus sp. nov., isolated from surface-sterilized tissue of Thalictrum simplex L.</title>
        <authorList>
            <person name="Tuo L."/>
        </authorList>
    </citation>
    <scope>NUCLEOTIDE SEQUENCE [LARGE SCALE GENOMIC DNA]</scope>
    <source>
        <strain evidence="2 3">N2SHLJ1</strain>
    </source>
</reference>
<comment type="similarity">
    <text evidence="1">Belongs to the UPF0303 family.</text>
</comment>
<dbReference type="InterPro" id="IPR005624">
    <property type="entry name" value="PduO/GlcC-like"/>
</dbReference>
<dbReference type="RefSeq" id="WP_131012106.1">
    <property type="nucleotide sequence ID" value="NZ_SIRE01000003.1"/>
</dbReference>
<sequence length="158" mass="17942">MESLSRLLDELLQQETELQFTRFTNETAYRIGCRIVEKAAEQNKCVTVDIQRNGHQLFHCAMEGKTPNNDQWIRRKNKTVQHFGHSSYYIGILLKSKETTMREWANLDPNEYAAVGGAFPIMIKDVGVVGTVTVSGLPQAEDHQLVISVLEEFCTSHT</sequence>
<accession>A0A4Q9DXK3</accession>
<dbReference type="PANTHER" id="PTHR28255">
    <property type="match status" value="1"/>
</dbReference>
<dbReference type="Pfam" id="PF03928">
    <property type="entry name" value="HbpS-like"/>
    <property type="match status" value="1"/>
</dbReference>
<dbReference type="Proteomes" id="UP000293142">
    <property type="component" value="Unassembled WGS sequence"/>
</dbReference>
<evidence type="ECO:0000256" key="1">
    <source>
        <dbReference type="HAMAP-Rule" id="MF_00761"/>
    </source>
</evidence>
<proteinExistence type="inferred from homology"/>
<dbReference type="Gene3D" id="3.30.450.150">
    <property type="entry name" value="Haem-degrading domain"/>
    <property type="match status" value="1"/>
</dbReference>
<protein>
    <recommendedName>
        <fullName evidence="1">UPF0303 protein EYB31_03315</fullName>
    </recommendedName>
</protein>
<comment type="caution">
    <text evidence="2">The sequence shown here is derived from an EMBL/GenBank/DDBJ whole genome shotgun (WGS) entry which is preliminary data.</text>
</comment>
<gene>
    <name evidence="2" type="ORF">EYB31_03315</name>
</gene>
<dbReference type="InterPro" id="IPR010371">
    <property type="entry name" value="YBR137W-like"/>
</dbReference>
<dbReference type="HAMAP" id="MF_00761">
    <property type="entry name" value="UPF0303"/>
    <property type="match status" value="1"/>
</dbReference>